<gene>
    <name evidence="1" type="ORF">FRX31_016881</name>
</gene>
<accession>A0A7J6W8F5</accession>
<dbReference type="AlphaFoldDB" id="A0A7J6W8F5"/>
<dbReference type="Proteomes" id="UP000554482">
    <property type="component" value="Unassembled WGS sequence"/>
</dbReference>
<evidence type="ECO:0000313" key="1">
    <source>
        <dbReference type="EMBL" id="KAF5193531.1"/>
    </source>
</evidence>
<proteinExistence type="predicted"/>
<protein>
    <submittedName>
        <fullName evidence="1">Uncharacterized protein</fullName>
    </submittedName>
</protein>
<evidence type="ECO:0000313" key="2">
    <source>
        <dbReference type="Proteomes" id="UP000554482"/>
    </source>
</evidence>
<feature type="non-terminal residue" evidence="1">
    <location>
        <position position="88"/>
    </location>
</feature>
<keyword evidence="2" id="KW-1185">Reference proteome</keyword>
<reference evidence="1 2" key="1">
    <citation type="submission" date="2020-06" db="EMBL/GenBank/DDBJ databases">
        <title>Transcriptomic and genomic resources for Thalictrum thalictroides and T. hernandezii: Facilitating candidate gene discovery in an emerging model plant lineage.</title>
        <authorList>
            <person name="Arias T."/>
            <person name="Riano-Pachon D.M."/>
            <person name="Di Stilio V.S."/>
        </authorList>
    </citation>
    <scope>NUCLEOTIDE SEQUENCE [LARGE SCALE GENOMIC DNA]</scope>
    <source>
        <strain evidence="2">cv. WT478/WT964</strain>
        <tissue evidence="1">Leaves</tissue>
    </source>
</reference>
<name>A0A7J6W8F5_THATH</name>
<organism evidence="1 2">
    <name type="scientific">Thalictrum thalictroides</name>
    <name type="common">Rue-anemone</name>
    <name type="synonym">Anemone thalictroides</name>
    <dbReference type="NCBI Taxonomy" id="46969"/>
    <lineage>
        <taxon>Eukaryota</taxon>
        <taxon>Viridiplantae</taxon>
        <taxon>Streptophyta</taxon>
        <taxon>Embryophyta</taxon>
        <taxon>Tracheophyta</taxon>
        <taxon>Spermatophyta</taxon>
        <taxon>Magnoliopsida</taxon>
        <taxon>Ranunculales</taxon>
        <taxon>Ranunculaceae</taxon>
        <taxon>Thalictroideae</taxon>
        <taxon>Thalictrum</taxon>
    </lineage>
</organism>
<comment type="caution">
    <text evidence="1">The sequence shown here is derived from an EMBL/GenBank/DDBJ whole genome shotgun (WGS) entry which is preliminary data.</text>
</comment>
<dbReference type="EMBL" id="JABWDY010019930">
    <property type="protein sequence ID" value="KAF5193531.1"/>
    <property type="molecule type" value="Genomic_DNA"/>
</dbReference>
<sequence>VPEALKDVRWGGGGGIAKLVVHLIRIKDQASLIPLSTKAKAWCNGVLGGPANLLLSPSRVLHATSLNCMLSQQFKHRGVVVRLQLCYI</sequence>